<dbReference type="EMBL" id="JAGKQM010000011">
    <property type="protein sequence ID" value="KAH0904161.1"/>
    <property type="molecule type" value="Genomic_DNA"/>
</dbReference>
<feature type="non-terminal residue" evidence="2">
    <location>
        <position position="1"/>
    </location>
</feature>
<comment type="caution">
    <text evidence="2">The sequence shown here is derived from an EMBL/GenBank/DDBJ whole genome shotgun (WGS) entry which is preliminary data.</text>
</comment>
<organism evidence="2 3">
    <name type="scientific">Brassica napus</name>
    <name type="common">Rape</name>
    <dbReference type="NCBI Taxonomy" id="3708"/>
    <lineage>
        <taxon>Eukaryota</taxon>
        <taxon>Viridiplantae</taxon>
        <taxon>Streptophyta</taxon>
        <taxon>Embryophyta</taxon>
        <taxon>Tracheophyta</taxon>
        <taxon>Spermatophyta</taxon>
        <taxon>Magnoliopsida</taxon>
        <taxon>eudicotyledons</taxon>
        <taxon>Gunneridae</taxon>
        <taxon>Pentapetalae</taxon>
        <taxon>rosids</taxon>
        <taxon>malvids</taxon>
        <taxon>Brassicales</taxon>
        <taxon>Brassicaceae</taxon>
        <taxon>Brassiceae</taxon>
        <taxon>Brassica</taxon>
    </lineage>
</organism>
<accession>A0ABQ8BIY0</accession>
<evidence type="ECO:0008006" key="4">
    <source>
        <dbReference type="Google" id="ProtNLM"/>
    </source>
</evidence>
<keyword evidence="3" id="KW-1185">Reference proteome</keyword>
<dbReference type="Proteomes" id="UP000824890">
    <property type="component" value="Unassembled WGS sequence"/>
</dbReference>
<reference evidence="2 3" key="1">
    <citation type="submission" date="2021-05" db="EMBL/GenBank/DDBJ databases">
        <title>Genome Assembly of Synthetic Allotetraploid Brassica napus Reveals Homoeologous Exchanges between Subgenomes.</title>
        <authorList>
            <person name="Davis J.T."/>
        </authorList>
    </citation>
    <scope>NUCLEOTIDE SEQUENCE [LARGE SCALE GENOMIC DNA]</scope>
    <source>
        <strain evidence="3">cv. Da-Ae</strain>
        <tissue evidence="2">Seedling</tissue>
    </source>
</reference>
<sequence>TAGLRQLLDSSGGAEQVAPSDNPLDFSLPQDPPASTTDTKSRSDVKLSQLASNIDSDSSIQKTETRLPDLLDSTLCDRKLAPSSKRIVYALFNCFLLMPIMDKLPALLREEIKEKFRVMNEKLNSREFAQNLNPPSLQ</sequence>
<gene>
    <name evidence="2" type="ORF">HID58_043664</name>
</gene>
<name>A0ABQ8BIY0_BRANA</name>
<evidence type="ECO:0000313" key="3">
    <source>
        <dbReference type="Proteomes" id="UP000824890"/>
    </source>
</evidence>
<proteinExistence type="predicted"/>
<evidence type="ECO:0000256" key="1">
    <source>
        <dbReference type="SAM" id="MobiDB-lite"/>
    </source>
</evidence>
<feature type="region of interest" description="Disordered" evidence="1">
    <location>
        <begin position="1"/>
        <end position="47"/>
    </location>
</feature>
<evidence type="ECO:0000313" key="2">
    <source>
        <dbReference type="EMBL" id="KAH0904161.1"/>
    </source>
</evidence>
<protein>
    <recommendedName>
        <fullName evidence="4">BESS domain-containing protein</fullName>
    </recommendedName>
</protein>